<feature type="non-terminal residue" evidence="1">
    <location>
        <position position="1"/>
    </location>
</feature>
<gene>
    <name evidence="2" type="ORF">JL09_g5796</name>
    <name evidence="1" type="ORF">JL09_g5797</name>
</gene>
<reference evidence="1" key="2">
    <citation type="submission" date="2014-08" db="EMBL/GenBank/DDBJ databases">
        <title>Exploiting Issatchenkia orientalis SD108 for Succinic Acid Production.</title>
        <authorList>
            <person name="Xiao H."/>
            <person name="Shao Z."/>
            <person name="Jiang Y."/>
            <person name="Dole S."/>
            <person name="Zhao H."/>
        </authorList>
    </citation>
    <scope>NUCLEOTIDE SEQUENCE [LARGE SCALE GENOMIC DNA]</scope>
    <source>
        <strain evidence="1">SD108</strain>
    </source>
</reference>
<comment type="caution">
    <text evidence="1">The sequence shown here is derived from an EMBL/GenBank/DDBJ whole genome shotgun (WGS) entry which is preliminary data.</text>
</comment>
<name>A0A099NSN3_PICKU</name>
<feature type="non-terminal residue" evidence="1">
    <location>
        <position position="8"/>
    </location>
</feature>
<evidence type="ECO:0000313" key="1">
    <source>
        <dbReference type="EMBL" id="KGK35054.1"/>
    </source>
</evidence>
<protein>
    <submittedName>
        <fullName evidence="1">Uncharacterized protein</fullName>
    </submittedName>
</protein>
<evidence type="ECO:0000313" key="3">
    <source>
        <dbReference type="Proteomes" id="UP000029867"/>
    </source>
</evidence>
<dbReference type="Proteomes" id="UP000029867">
    <property type="component" value="Unassembled WGS sequence"/>
</dbReference>
<organism evidence="1 3">
    <name type="scientific">Pichia kudriavzevii</name>
    <name type="common">Yeast</name>
    <name type="synonym">Issatchenkia orientalis</name>
    <dbReference type="NCBI Taxonomy" id="4909"/>
    <lineage>
        <taxon>Eukaryota</taxon>
        <taxon>Fungi</taxon>
        <taxon>Dikarya</taxon>
        <taxon>Ascomycota</taxon>
        <taxon>Saccharomycotina</taxon>
        <taxon>Pichiomycetes</taxon>
        <taxon>Pichiales</taxon>
        <taxon>Pichiaceae</taxon>
        <taxon>Pichia</taxon>
    </lineage>
</organism>
<dbReference type="HOGENOM" id="CLU_222010_1_0_1"/>
<dbReference type="EMBL" id="JQFK01001014">
    <property type="protein sequence ID" value="KGK35055.1"/>
    <property type="molecule type" value="Genomic_DNA"/>
</dbReference>
<accession>A0A099NSN3</accession>
<dbReference type="EMBL" id="JQFK01001015">
    <property type="protein sequence ID" value="KGK35054.1"/>
    <property type="molecule type" value="Genomic_DNA"/>
</dbReference>
<reference evidence="3" key="1">
    <citation type="journal article" date="2014" name="Microb. Cell Fact.">
        <title>Exploiting Issatchenkia orientalis SD108 for succinic acid production.</title>
        <authorList>
            <person name="Xiao H."/>
            <person name="Shao Z."/>
            <person name="Jiang Y."/>
            <person name="Dole S."/>
            <person name="Zhao H."/>
        </authorList>
    </citation>
    <scope>NUCLEOTIDE SEQUENCE [LARGE SCALE GENOMIC DNA]</scope>
    <source>
        <strain evidence="3">SD108</strain>
    </source>
</reference>
<evidence type="ECO:0000313" key="2">
    <source>
        <dbReference type="EMBL" id="KGK35055.1"/>
    </source>
</evidence>
<sequence>LIEMVNHF</sequence>
<proteinExistence type="predicted"/>